<reference evidence="1 2" key="1">
    <citation type="submission" date="2018-03" db="EMBL/GenBank/DDBJ databases">
        <title>Genome sequencing of Ottowia sp.</title>
        <authorList>
            <person name="Kim S.-J."/>
            <person name="Heo J."/>
            <person name="Kwon S.-W."/>
        </authorList>
    </citation>
    <scope>NUCLEOTIDE SEQUENCE [LARGE SCALE GENOMIC DNA]</scope>
    <source>
        <strain evidence="1 2">KADR8-3</strain>
    </source>
</reference>
<gene>
    <name evidence="1" type="ORF">C6570_01300</name>
</gene>
<keyword evidence="2" id="KW-1185">Reference proteome</keyword>
<dbReference type="Proteomes" id="UP000239709">
    <property type="component" value="Chromosome"/>
</dbReference>
<protein>
    <submittedName>
        <fullName evidence="1">Uncharacterized protein</fullName>
    </submittedName>
</protein>
<dbReference type="RefSeq" id="WP_106701349.1">
    <property type="nucleotide sequence ID" value="NZ_CP027666.1"/>
</dbReference>
<evidence type="ECO:0000313" key="1">
    <source>
        <dbReference type="EMBL" id="AVO33042.1"/>
    </source>
</evidence>
<dbReference type="AlphaFoldDB" id="A0A2S0MAX2"/>
<name>A0A2S0MAX2_9BURK</name>
<proteinExistence type="predicted"/>
<accession>A0A2S0MAX2</accession>
<sequence>MSGDLLADDLDLLAAARPDLAELTAEQIAPIEARTAGWPESWRDIARSLYVTLVSRGEAARAPDAAQAAQLAVELMLGVASDLGGTQPYINQGRDMKLSGMAARVIELIASSRQDYARVAQLLSISERHVRRIEARWLRAERARRQGTLALE</sequence>
<evidence type="ECO:0000313" key="2">
    <source>
        <dbReference type="Proteomes" id="UP000239709"/>
    </source>
</evidence>
<organism evidence="1 2">
    <name type="scientific">Ottowia oryzae</name>
    <dbReference type="NCBI Taxonomy" id="2109914"/>
    <lineage>
        <taxon>Bacteria</taxon>
        <taxon>Pseudomonadati</taxon>
        <taxon>Pseudomonadota</taxon>
        <taxon>Betaproteobacteria</taxon>
        <taxon>Burkholderiales</taxon>
        <taxon>Comamonadaceae</taxon>
        <taxon>Ottowia</taxon>
    </lineage>
</organism>
<dbReference type="KEGG" id="otk:C6570_01300"/>
<dbReference type="EMBL" id="CP027666">
    <property type="protein sequence ID" value="AVO33042.1"/>
    <property type="molecule type" value="Genomic_DNA"/>
</dbReference>